<proteinExistence type="predicted"/>
<sequence>TCTSLQKELGLHLVGRVKEQIICTGADKKSLRPRPMLLANPIGFPITPAEPNTFISSFLNSITSLVNMSRP</sequence>
<name>A0A0V0GGC4_SOLCH</name>
<evidence type="ECO:0000313" key="1">
    <source>
        <dbReference type="EMBL" id="JAP07135.1"/>
    </source>
</evidence>
<accession>A0A0V0GGC4</accession>
<protein>
    <submittedName>
        <fullName evidence="1">Putative ovule protein</fullName>
    </submittedName>
</protein>
<organism evidence="1">
    <name type="scientific">Solanum chacoense</name>
    <name type="common">Chaco potato</name>
    <dbReference type="NCBI Taxonomy" id="4108"/>
    <lineage>
        <taxon>Eukaryota</taxon>
        <taxon>Viridiplantae</taxon>
        <taxon>Streptophyta</taxon>
        <taxon>Embryophyta</taxon>
        <taxon>Tracheophyta</taxon>
        <taxon>Spermatophyta</taxon>
        <taxon>Magnoliopsida</taxon>
        <taxon>eudicotyledons</taxon>
        <taxon>Gunneridae</taxon>
        <taxon>Pentapetalae</taxon>
        <taxon>asterids</taxon>
        <taxon>lamiids</taxon>
        <taxon>Solanales</taxon>
        <taxon>Solanaceae</taxon>
        <taxon>Solanoideae</taxon>
        <taxon>Solaneae</taxon>
        <taxon>Solanum</taxon>
    </lineage>
</organism>
<feature type="non-terminal residue" evidence="1">
    <location>
        <position position="1"/>
    </location>
</feature>
<dbReference type="EMBL" id="GEDG01039379">
    <property type="protein sequence ID" value="JAP07135.1"/>
    <property type="molecule type" value="Transcribed_RNA"/>
</dbReference>
<dbReference type="AlphaFoldDB" id="A0A0V0GGC4"/>
<reference evidence="1" key="1">
    <citation type="submission" date="2015-12" db="EMBL/GenBank/DDBJ databases">
        <title>Gene expression during late stages of embryo sac development: a critical building block for successful pollen-pistil interactions.</title>
        <authorList>
            <person name="Liu Y."/>
            <person name="Joly V."/>
            <person name="Sabar M."/>
            <person name="Matton D.P."/>
        </authorList>
    </citation>
    <scope>NUCLEOTIDE SEQUENCE</scope>
</reference>